<accession>A0A9W6ZQJ7</accession>
<reference evidence="5" key="1">
    <citation type="journal article" date="2023" name="Commun. Biol.">
        <title>Genome analysis of Parmales, the sister group of diatoms, reveals the evolutionary specialization of diatoms from phago-mixotrophs to photoautotrophs.</title>
        <authorList>
            <person name="Ban H."/>
            <person name="Sato S."/>
            <person name="Yoshikawa S."/>
            <person name="Yamada K."/>
            <person name="Nakamura Y."/>
            <person name="Ichinomiya M."/>
            <person name="Sato N."/>
            <person name="Blanc-Mathieu R."/>
            <person name="Endo H."/>
            <person name="Kuwata A."/>
            <person name="Ogata H."/>
        </authorList>
    </citation>
    <scope>NUCLEOTIDE SEQUENCE [LARGE SCALE GENOMIC DNA]</scope>
    <source>
        <strain evidence="5">NIES 3700</strain>
    </source>
</reference>
<protein>
    <recommendedName>
        <fullName evidence="6">TLDc domain-containing protein</fullName>
    </recommendedName>
</protein>
<dbReference type="Pfam" id="PF07534">
    <property type="entry name" value="TLD"/>
    <property type="match status" value="1"/>
</dbReference>
<dbReference type="PROSITE" id="PS00018">
    <property type="entry name" value="EF_HAND_1"/>
    <property type="match status" value="1"/>
</dbReference>
<gene>
    <name evidence="4" type="ORF">TrLO_g5444</name>
</gene>
<feature type="domain" description="TLDc" evidence="3">
    <location>
        <begin position="618"/>
        <end position="798"/>
    </location>
</feature>
<dbReference type="EMBL" id="BRXW01000451">
    <property type="protein sequence ID" value="GMH56276.1"/>
    <property type="molecule type" value="Genomic_DNA"/>
</dbReference>
<dbReference type="Proteomes" id="UP001165122">
    <property type="component" value="Unassembled WGS sequence"/>
</dbReference>
<dbReference type="PROSITE" id="PS50222">
    <property type="entry name" value="EF_HAND_2"/>
    <property type="match status" value="1"/>
</dbReference>
<comment type="caution">
    <text evidence="4">The sequence shown here is derived from an EMBL/GenBank/DDBJ whole genome shotgun (WGS) entry which is preliminary data.</text>
</comment>
<dbReference type="OrthoDB" id="153872at2759"/>
<dbReference type="GO" id="GO:0005509">
    <property type="term" value="F:calcium ion binding"/>
    <property type="evidence" value="ECO:0007669"/>
    <property type="project" value="InterPro"/>
</dbReference>
<feature type="coiled-coil region" evidence="1">
    <location>
        <begin position="306"/>
        <end position="333"/>
    </location>
</feature>
<evidence type="ECO:0000259" key="3">
    <source>
        <dbReference type="PROSITE" id="PS51886"/>
    </source>
</evidence>
<dbReference type="InterPro" id="IPR018247">
    <property type="entry name" value="EF_Hand_1_Ca_BS"/>
</dbReference>
<keyword evidence="5" id="KW-1185">Reference proteome</keyword>
<dbReference type="Gene3D" id="3.90.228.10">
    <property type="match status" value="1"/>
</dbReference>
<evidence type="ECO:0008006" key="6">
    <source>
        <dbReference type="Google" id="ProtNLM"/>
    </source>
</evidence>
<sequence>MSTGNDDFAVLLDKESDAYKEVVYALKMGLNGHPASDIHVWLVDNPQANISFDRRTQGVLTLDCWTDCGSLDANNQMDDVCRRGFLLPASGEGMSFYHGNIKLDDSVESFMDADTPESTSGKQQHFYIFSKVGVGRPYIIDPNSPCSKPEGYDSLYLSKKSLDRDDDGIISAEEYEQAVGDGAEKYEHQYVITDPSQALPQFVVRFAADLEPPKEEDLQDPLKIYDRHDFFDPQLYRPVSLRDKMIGSHSMGEAATHKLVSLQDAYDKCVKESKKVDPLITQKKHRIMEELNKIDNKMRDINLNFATVEERLYNTLKENLATLKEEVNCKTKILLSTELEYRRQLEEIDNSEEWLDRQRDDMGPTGFLQAFKLHTGVRSKMCQQISAETSILDDLHANLAIEGGIRIVSENGDPLLSETQRSGGGVFDPKNNNQGTTELRQQLFADASAGATTTTGNTKRNLVSSASADMLTKAHQVNNIKNLSLKPPSSTPLSSVGGMTYAPPNFLATSDGKMMDNEAWTQSLQTSMGVGANGNMGNTAPAALNSPGVYTAAPPLSPSHANLVPPSPVNVKASYQPARAMAAVAAHYTQFSLSELALRKQRQLTKTPSEQAIFRGSAIVGPADAKKLYYSIPFINTLPSTNLVYSTRMHERNIKAMEKCLLNVMSPSMVIVRSGEYVFGGYATDQWKFDGSRGGNPKGFIFSITLDCKIPYHGRQKDSQSGVLGGSAGRKHDAMWSGPDFLSFGIKDLCLRGDFRMCSSELECSYSIGMGMGGTEAKSFLAGSSVFVADEIEVWSVQS</sequence>
<dbReference type="SMART" id="SM00584">
    <property type="entry name" value="TLDc"/>
    <property type="match status" value="1"/>
</dbReference>
<evidence type="ECO:0000313" key="4">
    <source>
        <dbReference type="EMBL" id="GMH56276.1"/>
    </source>
</evidence>
<evidence type="ECO:0000313" key="5">
    <source>
        <dbReference type="Proteomes" id="UP001165122"/>
    </source>
</evidence>
<dbReference type="AlphaFoldDB" id="A0A9W6ZQJ7"/>
<evidence type="ECO:0000259" key="2">
    <source>
        <dbReference type="PROSITE" id="PS50222"/>
    </source>
</evidence>
<organism evidence="4 5">
    <name type="scientific">Triparma laevis f. longispina</name>
    <dbReference type="NCBI Taxonomy" id="1714387"/>
    <lineage>
        <taxon>Eukaryota</taxon>
        <taxon>Sar</taxon>
        <taxon>Stramenopiles</taxon>
        <taxon>Ochrophyta</taxon>
        <taxon>Bolidophyceae</taxon>
        <taxon>Parmales</taxon>
        <taxon>Triparmaceae</taxon>
        <taxon>Triparma</taxon>
    </lineage>
</organism>
<dbReference type="InterPro" id="IPR002048">
    <property type="entry name" value="EF_hand_dom"/>
</dbReference>
<evidence type="ECO:0000256" key="1">
    <source>
        <dbReference type="SAM" id="Coils"/>
    </source>
</evidence>
<name>A0A9W6ZQJ7_9STRA</name>
<proteinExistence type="predicted"/>
<dbReference type="InterPro" id="IPR006571">
    <property type="entry name" value="TLDc_dom"/>
</dbReference>
<dbReference type="PANTHER" id="PTHR23354">
    <property type="entry name" value="NUCLEOLAR PROTEIN 7/ESTROGEN RECEPTOR COACTIVATOR-RELATED"/>
    <property type="match status" value="1"/>
</dbReference>
<dbReference type="PROSITE" id="PS51886">
    <property type="entry name" value="TLDC"/>
    <property type="match status" value="1"/>
</dbReference>
<keyword evidence="1" id="KW-0175">Coiled coil</keyword>
<feature type="domain" description="EF-hand" evidence="2">
    <location>
        <begin position="160"/>
        <end position="185"/>
    </location>
</feature>